<feature type="compositionally biased region" description="Basic residues" evidence="1">
    <location>
        <begin position="12"/>
        <end position="21"/>
    </location>
</feature>
<dbReference type="PANTHER" id="PTHR42080:SF1">
    <property type="entry name" value="SRR1-LIKE DOMAIN-CONTAINING PROTEIN"/>
    <property type="match status" value="1"/>
</dbReference>
<dbReference type="AlphaFoldDB" id="A0AAN7BX94"/>
<dbReference type="InterPro" id="IPR012942">
    <property type="entry name" value="SRR1-like"/>
</dbReference>
<name>A0AAN7BX94_9PEZI</name>
<reference evidence="3" key="1">
    <citation type="journal article" date="2023" name="Mol. Phylogenet. Evol.">
        <title>Genome-scale phylogeny and comparative genomics of the fungal order Sordariales.</title>
        <authorList>
            <person name="Hensen N."/>
            <person name="Bonometti L."/>
            <person name="Westerberg I."/>
            <person name="Brannstrom I.O."/>
            <person name="Guillou S."/>
            <person name="Cros-Aarteil S."/>
            <person name="Calhoun S."/>
            <person name="Haridas S."/>
            <person name="Kuo A."/>
            <person name="Mondo S."/>
            <person name="Pangilinan J."/>
            <person name="Riley R."/>
            <person name="LaButti K."/>
            <person name="Andreopoulos B."/>
            <person name="Lipzen A."/>
            <person name="Chen C."/>
            <person name="Yan M."/>
            <person name="Daum C."/>
            <person name="Ng V."/>
            <person name="Clum A."/>
            <person name="Steindorff A."/>
            <person name="Ohm R.A."/>
            <person name="Martin F."/>
            <person name="Silar P."/>
            <person name="Natvig D.O."/>
            <person name="Lalanne C."/>
            <person name="Gautier V."/>
            <person name="Ament-Velasquez S.L."/>
            <person name="Kruys A."/>
            <person name="Hutchinson M.I."/>
            <person name="Powell A.J."/>
            <person name="Barry K."/>
            <person name="Miller A.N."/>
            <person name="Grigoriev I.V."/>
            <person name="Debuchy R."/>
            <person name="Gladieux P."/>
            <person name="Hiltunen Thoren M."/>
            <person name="Johannesson H."/>
        </authorList>
    </citation>
    <scope>NUCLEOTIDE SEQUENCE</scope>
    <source>
        <strain evidence="3">CBS 990.96</strain>
    </source>
</reference>
<keyword evidence="4" id="KW-1185">Reference proteome</keyword>
<dbReference type="PANTHER" id="PTHR42080">
    <property type="entry name" value="SRR1 DOMAIN-CONTAINING PROTEIN"/>
    <property type="match status" value="1"/>
</dbReference>
<dbReference type="Proteomes" id="UP001301958">
    <property type="component" value="Unassembled WGS sequence"/>
</dbReference>
<protein>
    <recommendedName>
        <fullName evidence="2">SRR1-like domain-containing protein</fullName>
    </recommendedName>
</protein>
<organism evidence="3 4">
    <name type="scientific">Podospora fimiseda</name>
    <dbReference type="NCBI Taxonomy" id="252190"/>
    <lineage>
        <taxon>Eukaryota</taxon>
        <taxon>Fungi</taxon>
        <taxon>Dikarya</taxon>
        <taxon>Ascomycota</taxon>
        <taxon>Pezizomycotina</taxon>
        <taxon>Sordariomycetes</taxon>
        <taxon>Sordariomycetidae</taxon>
        <taxon>Sordariales</taxon>
        <taxon>Podosporaceae</taxon>
        <taxon>Podospora</taxon>
    </lineage>
</organism>
<dbReference type="EMBL" id="MU865295">
    <property type="protein sequence ID" value="KAK4230992.1"/>
    <property type="molecule type" value="Genomic_DNA"/>
</dbReference>
<feature type="region of interest" description="Disordered" evidence="1">
    <location>
        <begin position="1"/>
        <end position="27"/>
    </location>
</feature>
<accession>A0AAN7BX94</accession>
<sequence length="266" mass="29572">MGGDSEGGWSQVKRKGRRLRHVPNASAVTVNDEVSKADGLRPNPSPEYSINDLLQYHKKVKQKFDESNCWLGVRERIDSVASKKKLPTITKAICLGTGPYDPADGSSQARRTAHVQTAAFCAVVDHLRAKGEQDIKCYIQEPRFTQVDKEFCAKLSLEAIDSPDGFYLIDQATLVFAIHLELEFCNLALKVSPAAFIGTGLDEWLRVVDASAEKPGPLIRFFELEATHHKSSFPDVDFIFSSTSIYLRNIDENISKAVEPEESNSK</sequence>
<evidence type="ECO:0000256" key="1">
    <source>
        <dbReference type="SAM" id="MobiDB-lite"/>
    </source>
</evidence>
<dbReference type="Pfam" id="PF07985">
    <property type="entry name" value="SRR1"/>
    <property type="match status" value="1"/>
</dbReference>
<comment type="caution">
    <text evidence="3">The sequence shown here is derived from an EMBL/GenBank/DDBJ whole genome shotgun (WGS) entry which is preliminary data.</text>
</comment>
<feature type="domain" description="SRR1-like" evidence="2">
    <location>
        <begin position="80"/>
        <end position="246"/>
    </location>
</feature>
<proteinExistence type="predicted"/>
<evidence type="ECO:0000313" key="4">
    <source>
        <dbReference type="Proteomes" id="UP001301958"/>
    </source>
</evidence>
<evidence type="ECO:0000259" key="2">
    <source>
        <dbReference type="Pfam" id="PF07985"/>
    </source>
</evidence>
<evidence type="ECO:0000313" key="3">
    <source>
        <dbReference type="EMBL" id="KAK4230992.1"/>
    </source>
</evidence>
<gene>
    <name evidence="3" type="ORF">QBC38DRAFT_277064</name>
</gene>
<reference evidence="3" key="2">
    <citation type="submission" date="2023-05" db="EMBL/GenBank/DDBJ databases">
        <authorList>
            <consortium name="Lawrence Berkeley National Laboratory"/>
            <person name="Steindorff A."/>
            <person name="Hensen N."/>
            <person name="Bonometti L."/>
            <person name="Westerberg I."/>
            <person name="Brannstrom I.O."/>
            <person name="Guillou S."/>
            <person name="Cros-Aarteil S."/>
            <person name="Calhoun S."/>
            <person name="Haridas S."/>
            <person name="Kuo A."/>
            <person name="Mondo S."/>
            <person name="Pangilinan J."/>
            <person name="Riley R."/>
            <person name="Labutti K."/>
            <person name="Andreopoulos B."/>
            <person name="Lipzen A."/>
            <person name="Chen C."/>
            <person name="Yanf M."/>
            <person name="Daum C."/>
            <person name="Ng V."/>
            <person name="Clum A."/>
            <person name="Ohm R."/>
            <person name="Martin F."/>
            <person name="Silar P."/>
            <person name="Natvig D."/>
            <person name="Lalanne C."/>
            <person name="Gautier V."/>
            <person name="Ament-Velasquez S.L."/>
            <person name="Kruys A."/>
            <person name="Hutchinson M.I."/>
            <person name="Powell A.J."/>
            <person name="Barry K."/>
            <person name="Miller A.N."/>
            <person name="Grigoriev I.V."/>
            <person name="Debuchy R."/>
            <person name="Gladieux P."/>
            <person name="Thoren M.H."/>
            <person name="Johannesson H."/>
        </authorList>
    </citation>
    <scope>NUCLEOTIDE SEQUENCE</scope>
    <source>
        <strain evidence="3">CBS 990.96</strain>
    </source>
</reference>